<dbReference type="PANTHER" id="PTHR22930:SF281">
    <property type="entry name" value="NUCLEASE"/>
    <property type="match status" value="1"/>
</dbReference>
<sequence length="188" mass="21921">MYVQVQVSFRQKPHYQNCKGEVPINVLGVFDRTMNYRFIFTGLEGSAADSRMLRDAINRPNGFKVPTGQYYICHCGYTSGPGFLAPYRGVRYHLAEWNKRWVVLRSPAFYNIGTQNQMIMACCLLHNFIRTTIVVDLTEHLVEEYELGTRETDVNPEDYIDQVPPSEEWTNWRVTFVVAMYEEWKGVT</sequence>
<dbReference type="PANTHER" id="PTHR22930">
    <property type="match status" value="1"/>
</dbReference>
<gene>
    <name evidence="1" type="ORF">PHJA_002325900</name>
</gene>
<dbReference type="EMBL" id="BMAC01000711">
    <property type="protein sequence ID" value="GFQ01820.1"/>
    <property type="molecule type" value="Genomic_DNA"/>
</dbReference>
<name>A0A830CS58_9LAMI</name>
<evidence type="ECO:0008006" key="3">
    <source>
        <dbReference type="Google" id="ProtNLM"/>
    </source>
</evidence>
<reference evidence="1" key="1">
    <citation type="submission" date="2020-07" db="EMBL/GenBank/DDBJ databases">
        <title>Ethylene signaling mediates host invasion by parasitic plants.</title>
        <authorList>
            <person name="Yoshida S."/>
        </authorList>
    </citation>
    <scope>NUCLEOTIDE SEQUENCE</scope>
    <source>
        <strain evidence="1">Okayama</strain>
    </source>
</reference>
<protein>
    <recommendedName>
        <fullName evidence="3">DDE Tnp4 domain-containing protein</fullName>
    </recommendedName>
</protein>
<comment type="caution">
    <text evidence="1">The sequence shown here is derived from an EMBL/GenBank/DDBJ whole genome shotgun (WGS) entry which is preliminary data.</text>
</comment>
<evidence type="ECO:0000313" key="2">
    <source>
        <dbReference type="Proteomes" id="UP000653305"/>
    </source>
</evidence>
<accession>A0A830CS58</accession>
<dbReference type="AlphaFoldDB" id="A0A830CS58"/>
<dbReference type="OrthoDB" id="6571700at2759"/>
<keyword evidence="2" id="KW-1185">Reference proteome</keyword>
<proteinExistence type="predicted"/>
<evidence type="ECO:0000313" key="1">
    <source>
        <dbReference type="EMBL" id="GFQ01820.1"/>
    </source>
</evidence>
<dbReference type="InterPro" id="IPR045249">
    <property type="entry name" value="HARBI1-like"/>
</dbReference>
<dbReference type="Proteomes" id="UP000653305">
    <property type="component" value="Unassembled WGS sequence"/>
</dbReference>
<organism evidence="1 2">
    <name type="scientific">Phtheirospermum japonicum</name>
    <dbReference type="NCBI Taxonomy" id="374723"/>
    <lineage>
        <taxon>Eukaryota</taxon>
        <taxon>Viridiplantae</taxon>
        <taxon>Streptophyta</taxon>
        <taxon>Embryophyta</taxon>
        <taxon>Tracheophyta</taxon>
        <taxon>Spermatophyta</taxon>
        <taxon>Magnoliopsida</taxon>
        <taxon>eudicotyledons</taxon>
        <taxon>Gunneridae</taxon>
        <taxon>Pentapetalae</taxon>
        <taxon>asterids</taxon>
        <taxon>lamiids</taxon>
        <taxon>Lamiales</taxon>
        <taxon>Orobanchaceae</taxon>
        <taxon>Orobanchaceae incertae sedis</taxon>
        <taxon>Phtheirospermum</taxon>
    </lineage>
</organism>